<evidence type="ECO:0000313" key="2">
    <source>
        <dbReference type="EMBL" id="SMO45799.1"/>
    </source>
</evidence>
<dbReference type="Pfam" id="PF06983">
    <property type="entry name" value="3-dmu-9_3-mt"/>
    <property type="match status" value="2"/>
</dbReference>
<dbReference type="GO" id="GO:0032259">
    <property type="term" value="P:methylation"/>
    <property type="evidence" value="ECO:0007669"/>
    <property type="project" value="UniProtKB-KW"/>
</dbReference>
<accession>A0A521BFF1</accession>
<keyword evidence="2" id="KW-0830">Ubiquinone</keyword>
<organism evidence="2 3">
    <name type="scientific">Pedobacter westerhofensis</name>
    <dbReference type="NCBI Taxonomy" id="425512"/>
    <lineage>
        <taxon>Bacteria</taxon>
        <taxon>Pseudomonadati</taxon>
        <taxon>Bacteroidota</taxon>
        <taxon>Sphingobacteriia</taxon>
        <taxon>Sphingobacteriales</taxon>
        <taxon>Sphingobacteriaceae</taxon>
        <taxon>Pedobacter</taxon>
    </lineage>
</organism>
<gene>
    <name evidence="2" type="ORF">SAMN06265348_102261</name>
</gene>
<evidence type="ECO:0000259" key="1">
    <source>
        <dbReference type="Pfam" id="PF06983"/>
    </source>
</evidence>
<dbReference type="Proteomes" id="UP000320300">
    <property type="component" value="Unassembled WGS sequence"/>
</dbReference>
<dbReference type="PANTHER" id="PTHR33990">
    <property type="entry name" value="PROTEIN YJDN-RELATED"/>
    <property type="match status" value="1"/>
</dbReference>
<reference evidence="2 3" key="1">
    <citation type="submission" date="2017-05" db="EMBL/GenBank/DDBJ databases">
        <authorList>
            <person name="Varghese N."/>
            <person name="Submissions S."/>
        </authorList>
    </citation>
    <scope>NUCLEOTIDE SEQUENCE [LARGE SCALE GENOMIC DNA]</scope>
    <source>
        <strain evidence="2 3">DSM 19036</strain>
    </source>
</reference>
<name>A0A521BFF1_9SPHI</name>
<dbReference type="GO" id="GO:0008168">
    <property type="term" value="F:methyltransferase activity"/>
    <property type="evidence" value="ECO:0007669"/>
    <property type="project" value="UniProtKB-KW"/>
</dbReference>
<feature type="domain" description="PhnB-like" evidence="1">
    <location>
        <begin position="8"/>
        <end position="118"/>
    </location>
</feature>
<dbReference type="InterPro" id="IPR028973">
    <property type="entry name" value="PhnB-like"/>
</dbReference>
<keyword evidence="3" id="KW-1185">Reference proteome</keyword>
<keyword evidence="2" id="KW-0808">Transferase</keyword>
<dbReference type="SUPFAM" id="SSF54593">
    <property type="entry name" value="Glyoxalase/Bleomycin resistance protein/Dihydroxybiphenyl dioxygenase"/>
    <property type="match status" value="2"/>
</dbReference>
<sequence>METTYNNTIYPCLILKDKVSAAADFYIHAFGNGKVLQTNPIVTFIELSGQNFMLLNDGTSARPNASISFMVTSETPEETAQYWNNLAEGGKVLMPLDSYDWSIKYGWVEDKFGVSWQLFTGSKNPLSQKFCPSLMFTGADAGKAREAVHFYTQLFPKSGIEGMMEYSGDDGDTAGFIKHAQFQINGLITTAMDSSADHGFKFNEVVSLVVNCDTQDEIDHYWDNLTSDGGQEVMCGWLKDKYGISWQIVPKVIGELVTDPERGPRVMQAVMKMKKLIIEDLINA</sequence>
<dbReference type="EMBL" id="FXTN01000002">
    <property type="protein sequence ID" value="SMO45799.1"/>
    <property type="molecule type" value="Genomic_DNA"/>
</dbReference>
<dbReference type="Gene3D" id="3.10.180.10">
    <property type="entry name" value="2,3-Dihydroxybiphenyl 1,2-Dioxygenase, domain 1"/>
    <property type="match status" value="2"/>
</dbReference>
<evidence type="ECO:0000313" key="3">
    <source>
        <dbReference type="Proteomes" id="UP000320300"/>
    </source>
</evidence>
<dbReference type="CDD" id="cd06588">
    <property type="entry name" value="PhnB_like"/>
    <property type="match status" value="2"/>
</dbReference>
<dbReference type="OrthoDB" id="9806473at2"/>
<protein>
    <submittedName>
        <fullName evidence="2">Glyoxalase superfamily enzyme, possibly 3-demethylubiquinone-9 3-methyltransferase</fullName>
    </submittedName>
</protein>
<dbReference type="InterPro" id="IPR029068">
    <property type="entry name" value="Glyas_Bleomycin-R_OHBP_Dase"/>
</dbReference>
<keyword evidence="2" id="KW-0489">Methyltransferase</keyword>
<dbReference type="AlphaFoldDB" id="A0A521BFF1"/>
<feature type="domain" description="PhnB-like" evidence="1">
    <location>
        <begin position="128"/>
        <end position="249"/>
    </location>
</feature>
<dbReference type="RefSeq" id="WP_142526939.1">
    <property type="nucleotide sequence ID" value="NZ_CBCSJO010000003.1"/>
</dbReference>
<proteinExistence type="predicted"/>